<dbReference type="EMBL" id="JARRAF010000011">
    <property type="protein sequence ID" value="MDK2124686.1"/>
    <property type="molecule type" value="Genomic_DNA"/>
</dbReference>
<dbReference type="Pfam" id="PF08448">
    <property type="entry name" value="PAS_4"/>
    <property type="match status" value="1"/>
</dbReference>
<dbReference type="Gene3D" id="3.30.450.20">
    <property type="entry name" value="PAS domain"/>
    <property type="match status" value="1"/>
</dbReference>
<reference evidence="2" key="1">
    <citation type="submission" date="2023-03" db="EMBL/GenBank/DDBJ databases">
        <title>Chitinimonas shenzhenensis gen. nov., sp. nov., a novel member of family Burkholderiaceae isolated from activated sludge collected in Shen Zhen, China.</title>
        <authorList>
            <person name="Wang X."/>
        </authorList>
    </citation>
    <scope>NUCLEOTIDE SEQUENCE</scope>
    <source>
        <strain evidence="2">DQS-5</strain>
    </source>
</reference>
<comment type="caution">
    <text evidence="2">The sequence shown here is derived from an EMBL/GenBank/DDBJ whole genome shotgun (WGS) entry which is preliminary data.</text>
</comment>
<name>A0ABT7DX93_9NEIS</name>
<dbReference type="SUPFAM" id="SSF55785">
    <property type="entry name" value="PYP-like sensor domain (PAS domain)"/>
    <property type="match status" value="1"/>
</dbReference>
<dbReference type="InterPro" id="IPR013656">
    <property type="entry name" value="PAS_4"/>
</dbReference>
<keyword evidence="3" id="KW-1185">Reference proteome</keyword>
<evidence type="ECO:0000313" key="2">
    <source>
        <dbReference type="EMBL" id="MDK2124686.1"/>
    </source>
</evidence>
<proteinExistence type="predicted"/>
<dbReference type="Proteomes" id="UP001172778">
    <property type="component" value="Unassembled WGS sequence"/>
</dbReference>
<protein>
    <submittedName>
        <fullName evidence="2">PAS domain-containing protein</fullName>
    </submittedName>
</protein>
<organism evidence="2 3">
    <name type="scientific">Parachitinimonas caeni</name>
    <dbReference type="NCBI Taxonomy" id="3031301"/>
    <lineage>
        <taxon>Bacteria</taxon>
        <taxon>Pseudomonadati</taxon>
        <taxon>Pseudomonadota</taxon>
        <taxon>Betaproteobacteria</taxon>
        <taxon>Neisseriales</taxon>
        <taxon>Chitinibacteraceae</taxon>
        <taxon>Parachitinimonas</taxon>
    </lineage>
</organism>
<evidence type="ECO:0000313" key="3">
    <source>
        <dbReference type="Proteomes" id="UP001172778"/>
    </source>
</evidence>
<evidence type="ECO:0000259" key="1">
    <source>
        <dbReference type="Pfam" id="PF08448"/>
    </source>
</evidence>
<accession>A0ABT7DX93</accession>
<sequence length="155" mass="17252">MVIALRQAMQEGDFAARLRLADHASQPQLAEIFNELMATMDIQDRVWQRDRRLWQATLDAAPVAIWVKDLAGRYVLVNQRAKISLGESCLGQTDSELMSAELSASERQDDRNVLLGQPRLPDVVKRNIKFAVLDADGQPMAVCGVEGDFEDGRVG</sequence>
<feature type="domain" description="PAS fold-4" evidence="1">
    <location>
        <begin position="58"/>
        <end position="118"/>
    </location>
</feature>
<dbReference type="RefSeq" id="WP_284100996.1">
    <property type="nucleotide sequence ID" value="NZ_JARRAF010000011.1"/>
</dbReference>
<gene>
    <name evidence="2" type="ORF">PZA18_11545</name>
</gene>
<dbReference type="InterPro" id="IPR035965">
    <property type="entry name" value="PAS-like_dom_sf"/>
</dbReference>